<dbReference type="RefSeq" id="WP_036823210.1">
    <property type="nucleotide sequence ID" value="NZ_JGVO01000446.1"/>
</dbReference>
<dbReference type="OrthoDB" id="5625885at2"/>
<proteinExistence type="predicted"/>
<evidence type="ECO:0000313" key="2">
    <source>
        <dbReference type="EMBL" id="PSW19227.1"/>
    </source>
</evidence>
<name>A0A2T3NSK7_9GAMM</name>
<dbReference type="InterPro" id="IPR021344">
    <property type="entry name" value="DUF2970"/>
</dbReference>
<sequence>MGKQEAPKNDRQGTGIIQVLASVAAALFGVQSDKNRRHDFSQHTAWPFIIGGIVLIAAFVALLIGVSHLVAG</sequence>
<dbReference type="Proteomes" id="UP000241771">
    <property type="component" value="Unassembled WGS sequence"/>
</dbReference>
<evidence type="ECO:0000313" key="3">
    <source>
        <dbReference type="Proteomes" id="UP000241771"/>
    </source>
</evidence>
<reference evidence="2 3" key="1">
    <citation type="submission" date="2018-01" db="EMBL/GenBank/DDBJ databases">
        <title>Whole genome sequencing of Histamine producing bacteria.</title>
        <authorList>
            <person name="Butler K."/>
        </authorList>
    </citation>
    <scope>NUCLEOTIDE SEQUENCE [LARGE SCALE GENOMIC DNA]</scope>
    <source>
        <strain evidence="2 3">DSM 100436</strain>
    </source>
</reference>
<comment type="caution">
    <text evidence="2">The sequence shown here is derived from an EMBL/GenBank/DDBJ whole genome shotgun (WGS) entry which is preliminary data.</text>
</comment>
<accession>A0A2T3NSK7</accession>
<feature type="transmembrane region" description="Helical" evidence="1">
    <location>
        <begin position="45"/>
        <end position="71"/>
    </location>
</feature>
<feature type="transmembrane region" description="Helical" evidence="1">
    <location>
        <begin position="12"/>
        <end position="30"/>
    </location>
</feature>
<organism evidence="2 3">
    <name type="scientific">Photobacterium sanctipauli</name>
    <dbReference type="NCBI Taxonomy" id="1342794"/>
    <lineage>
        <taxon>Bacteria</taxon>
        <taxon>Pseudomonadati</taxon>
        <taxon>Pseudomonadota</taxon>
        <taxon>Gammaproteobacteria</taxon>
        <taxon>Vibrionales</taxon>
        <taxon>Vibrionaceae</taxon>
        <taxon>Photobacterium</taxon>
    </lineage>
</organism>
<gene>
    <name evidence="2" type="ORF">C9I98_12695</name>
</gene>
<evidence type="ECO:0000256" key="1">
    <source>
        <dbReference type="SAM" id="Phobius"/>
    </source>
</evidence>
<dbReference type="AlphaFoldDB" id="A0A2T3NSK7"/>
<keyword evidence="3" id="KW-1185">Reference proteome</keyword>
<keyword evidence="1" id="KW-0812">Transmembrane</keyword>
<dbReference type="Pfam" id="PF11174">
    <property type="entry name" value="DUF2970"/>
    <property type="match status" value="1"/>
</dbReference>
<dbReference type="EMBL" id="PYMA01000007">
    <property type="protein sequence ID" value="PSW19227.1"/>
    <property type="molecule type" value="Genomic_DNA"/>
</dbReference>
<keyword evidence="1" id="KW-0472">Membrane</keyword>
<keyword evidence="1" id="KW-1133">Transmembrane helix</keyword>
<protein>
    <submittedName>
        <fullName evidence="2">DUF2970 domain-containing protein</fullName>
    </submittedName>
</protein>